<evidence type="ECO:0000313" key="2">
    <source>
        <dbReference type="EMBL" id="PSK90713.1"/>
    </source>
</evidence>
<dbReference type="Proteomes" id="UP000240572">
    <property type="component" value="Unassembled WGS sequence"/>
</dbReference>
<evidence type="ECO:0000256" key="1">
    <source>
        <dbReference type="SAM" id="Phobius"/>
    </source>
</evidence>
<comment type="caution">
    <text evidence="2">The sequence shown here is derived from an EMBL/GenBank/DDBJ whole genome shotgun (WGS) entry which is preliminary data.</text>
</comment>
<sequence length="37" mass="4385">MNKDRGRRRFGSLNTIIALYKIYKSMTLAWFVLYGSN</sequence>
<gene>
    <name evidence="2" type="ORF">B0I18_107123</name>
</gene>
<keyword evidence="1" id="KW-0812">Transmembrane</keyword>
<name>A0A2P8D0G7_9BACT</name>
<feature type="transmembrane region" description="Helical" evidence="1">
    <location>
        <begin position="12"/>
        <end position="33"/>
    </location>
</feature>
<keyword evidence="3" id="KW-1185">Reference proteome</keyword>
<evidence type="ECO:0000313" key="3">
    <source>
        <dbReference type="Proteomes" id="UP000240572"/>
    </source>
</evidence>
<protein>
    <submittedName>
        <fullName evidence="2">Uncharacterized protein</fullName>
    </submittedName>
</protein>
<accession>A0A2P8D0G7</accession>
<dbReference type="AlphaFoldDB" id="A0A2P8D0G7"/>
<dbReference type="EMBL" id="PYGD01000007">
    <property type="protein sequence ID" value="PSK90713.1"/>
    <property type="molecule type" value="Genomic_DNA"/>
</dbReference>
<proteinExistence type="predicted"/>
<keyword evidence="1" id="KW-0472">Membrane</keyword>
<reference evidence="2 3" key="1">
    <citation type="submission" date="2018-03" db="EMBL/GenBank/DDBJ databases">
        <title>Genomic Encyclopedia of Type Strains, Phase III (KMG-III): the genomes of soil and plant-associated and newly described type strains.</title>
        <authorList>
            <person name="Whitman W."/>
        </authorList>
    </citation>
    <scope>NUCLEOTIDE SEQUENCE [LARGE SCALE GENOMIC DNA]</scope>
    <source>
        <strain evidence="2 3">CGMCC 1.12700</strain>
    </source>
</reference>
<keyword evidence="1" id="KW-1133">Transmembrane helix</keyword>
<organism evidence="2 3">
    <name type="scientific">Taibaiella chishuiensis</name>
    <dbReference type="NCBI Taxonomy" id="1434707"/>
    <lineage>
        <taxon>Bacteria</taxon>
        <taxon>Pseudomonadati</taxon>
        <taxon>Bacteroidota</taxon>
        <taxon>Chitinophagia</taxon>
        <taxon>Chitinophagales</taxon>
        <taxon>Chitinophagaceae</taxon>
        <taxon>Taibaiella</taxon>
    </lineage>
</organism>